<reference evidence="1" key="2">
    <citation type="submission" date="2015-07" db="EMBL/GenBank/DDBJ databases">
        <title>Plasmids, circular viruses and viroids from rat gut.</title>
        <authorList>
            <person name="Jorgensen T.J."/>
            <person name="Hansen M.A."/>
            <person name="Xu Z."/>
            <person name="Tabak M.A."/>
            <person name="Sorensen S.J."/>
            <person name="Hansen L.H."/>
        </authorList>
    </citation>
    <scope>NUCLEOTIDE SEQUENCE</scope>
    <source>
        <strain evidence="1">RGRH0592</strain>
    </source>
</reference>
<protein>
    <submittedName>
        <fullName evidence="1">Uncharacterized protein</fullName>
    </submittedName>
</protein>
<proteinExistence type="predicted"/>
<dbReference type="AlphaFoldDB" id="A0A0H5Q039"/>
<organism evidence="1">
    <name type="scientific">uncultured prokaryote</name>
    <dbReference type="NCBI Taxonomy" id="198431"/>
    <lineage>
        <taxon>unclassified sequences</taxon>
        <taxon>environmental samples</taxon>
    </lineage>
</organism>
<name>A0A0H5Q039_9ZZZZ</name>
<accession>A0A0H5Q039</accession>
<dbReference type="EMBL" id="LN853223">
    <property type="protein sequence ID" value="CRY95326.1"/>
    <property type="molecule type" value="Genomic_DNA"/>
</dbReference>
<reference evidence="1" key="1">
    <citation type="submission" date="2015-06" db="EMBL/GenBank/DDBJ databases">
        <authorList>
            <person name="Joergensen T."/>
        </authorList>
    </citation>
    <scope>NUCLEOTIDE SEQUENCE</scope>
    <source>
        <strain evidence="1">RGRH0592</strain>
    </source>
</reference>
<evidence type="ECO:0000313" key="1">
    <source>
        <dbReference type="EMBL" id="CRY95326.1"/>
    </source>
</evidence>
<sequence length="189" mass="20039">MAGPPTPAFAELAWHFGGLSAPTGAVTTLGVQGTMDPVEGWLGALTGFWDEVRDEFVPELECERGTVKVGPVDTGPTYSFAIGTTGTGQGQGVSPNVSVLVRKEVEGISGRFSGRMYWPGCNEGRIEANGVLTAQAQGLFQSAFSNAFTFLLNAGLTPVVFSTSSSDPRTISAVLVQNRVATQRRRLRR</sequence>